<dbReference type="PANTHER" id="PTHR33693">
    <property type="entry name" value="TYPE-5 URACIL-DNA GLYCOSYLASE"/>
    <property type="match status" value="1"/>
</dbReference>
<keyword evidence="6" id="KW-0479">Metal-binding</keyword>
<evidence type="ECO:0000256" key="5">
    <source>
        <dbReference type="ARBA" id="ARBA00022485"/>
    </source>
</evidence>
<organism evidence="13 14">
    <name type="scientific">Candidatus Nomurabacteria bacterium GW2011_GWC2_42_20</name>
    <dbReference type="NCBI Taxonomy" id="1618756"/>
    <lineage>
        <taxon>Bacteria</taxon>
        <taxon>Candidatus Nomuraibacteriota</taxon>
    </lineage>
</organism>
<dbReference type="GO" id="GO:0004844">
    <property type="term" value="F:uracil DNA N-glycosylase activity"/>
    <property type="evidence" value="ECO:0007669"/>
    <property type="project" value="UniProtKB-EC"/>
</dbReference>
<dbReference type="CDD" id="cd10030">
    <property type="entry name" value="UDG-F4_TTUDGA_SPO1dp_like"/>
    <property type="match status" value="1"/>
</dbReference>
<evidence type="ECO:0000256" key="3">
    <source>
        <dbReference type="ARBA" id="ARBA00012030"/>
    </source>
</evidence>
<name>A0A0G1CB06_9BACT</name>
<dbReference type="PANTHER" id="PTHR33693:SF1">
    <property type="entry name" value="TYPE-4 URACIL-DNA GLYCOSYLASE"/>
    <property type="match status" value="1"/>
</dbReference>
<dbReference type="GO" id="GO:0051539">
    <property type="term" value="F:4 iron, 4 sulfur cluster binding"/>
    <property type="evidence" value="ECO:0007669"/>
    <property type="project" value="UniProtKB-KW"/>
</dbReference>
<dbReference type="InterPro" id="IPR036895">
    <property type="entry name" value="Uracil-DNA_glycosylase-like_sf"/>
</dbReference>
<evidence type="ECO:0000256" key="2">
    <source>
        <dbReference type="ARBA" id="ARBA00006521"/>
    </source>
</evidence>
<reference evidence="13 14" key="1">
    <citation type="journal article" date="2015" name="Nature">
        <title>rRNA introns, odd ribosomes, and small enigmatic genomes across a large radiation of phyla.</title>
        <authorList>
            <person name="Brown C.T."/>
            <person name="Hug L.A."/>
            <person name="Thomas B.C."/>
            <person name="Sharon I."/>
            <person name="Castelle C.J."/>
            <person name="Singh A."/>
            <person name="Wilkins M.J."/>
            <person name="Williams K.H."/>
            <person name="Banfield J.F."/>
        </authorList>
    </citation>
    <scope>NUCLEOTIDE SEQUENCE [LARGE SCALE GENOMIC DNA]</scope>
</reference>
<evidence type="ECO:0000256" key="7">
    <source>
        <dbReference type="ARBA" id="ARBA00022763"/>
    </source>
</evidence>
<dbReference type="SUPFAM" id="SSF52141">
    <property type="entry name" value="Uracil-DNA glycosylase-like"/>
    <property type="match status" value="1"/>
</dbReference>
<dbReference type="STRING" id="1618756.UV12_C0016G0010"/>
<evidence type="ECO:0000256" key="1">
    <source>
        <dbReference type="ARBA" id="ARBA00001400"/>
    </source>
</evidence>
<keyword evidence="7" id="KW-0227">DNA damage</keyword>
<dbReference type="NCBIfam" id="TIGR00758">
    <property type="entry name" value="UDG_fam4"/>
    <property type="match status" value="1"/>
</dbReference>
<dbReference type="InterPro" id="IPR051536">
    <property type="entry name" value="UDG_Type-4/5"/>
</dbReference>
<dbReference type="SMART" id="SM00987">
    <property type="entry name" value="UreE_C"/>
    <property type="match status" value="1"/>
</dbReference>
<evidence type="ECO:0000256" key="6">
    <source>
        <dbReference type="ARBA" id="ARBA00022723"/>
    </source>
</evidence>
<evidence type="ECO:0000313" key="13">
    <source>
        <dbReference type="EMBL" id="KKS46823.1"/>
    </source>
</evidence>
<dbReference type="InterPro" id="IPR005273">
    <property type="entry name" value="Ura-DNA_glyco_family4"/>
</dbReference>
<gene>
    <name evidence="13" type="ORF">UV12_C0016G0010</name>
</gene>
<evidence type="ECO:0000256" key="9">
    <source>
        <dbReference type="ARBA" id="ARBA00023004"/>
    </source>
</evidence>
<dbReference type="Pfam" id="PF03167">
    <property type="entry name" value="UDG"/>
    <property type="match status" value="1"/>
</dbReference>
<comment type="catalytic activity">
    <reaction evidence="1">
        <text>Hydrolyzes single-stranded DNA or mismatched double-stranded DNA and polynucleotides, releasing free uracil.</text>
        <dbReference type="EC" id="3.2.2.27"/>
    </reaction>
</comment>
<comment type="caution">
    <text evidence="13">The sequence shown here is derived from an EMBL/GenBank/DDBJ whole genome shotgun (WGS) entry which is preliminary data.</text>
</comment>
<keyword evidence="11" id="KW-0234">DNA repair</keyword>
<evidence type="ECO:0000256" key="11">
    <source>
        <dbReference type="ARBA" id="ARBA00023204"/>
    </source>
</evidence>
<evidence type="ECO:0000313" key="14">
    <source>
        <dbReference type="Proteomes" id="UP000034704"/>
    </source>
</evidence>
<accession>A0A0G1CB06</accession>
<dbReference type="AlphaFoldDB" id="A0A0G1CB06"/>
<dbReference type="Gene3D" id="3.40.470.10">
    <property type="entry name" value="Uracil-DNA glycosylase-like domain"/>
    <property type="match status" value="1"/>
</dbReference>
<proteinExistence type="inferred from homology"/>
<comment type="similarity">
    <text evidence="2">Belongs to the uracil-DNA glycosylase (UDG) superfamily. Type 4 (UDGa) family.</text>
</comment>
<sequence length="199" mass="22523">MKRELALKQLHEKCLHDCACILRKTATQGVPGDGNANAKIVFIGEAPGAKEDKEGRPFVGSAGKFLAEMLGSIKMKREDIYITNIVKYRPQENRDPTAKEIADCAKWLEEEIKLIDPTLIVFLGRHSMNHFFPNEKISDAHGVVLIANHLGKLRHFLPLYHPAATLYNGSLREVLKKDFRKIPKILKMLDEKNICEKPI</sequence>
<keyword evidence="9" id="KW-0408">Iron</keyword>
<feature type="domain" description="Uracil-DNA glycosylase-like" evidence="12">
    <location>
        <begin position="31"/>
        <end position="180"/>
    </location>
</feature>
<dbReference type="EMBL" id="LCDG01000016">
    <property type="protein sequence ID" value="KKS46823.1"/>
    <property type="molecule type" value="Genomic_DNA"/>
</dbReference>
<evidence type="ECO:0000256" key="10">
    <source>
        <dbReference type="ARBA" id="ARBA00023014"/>
    </source>
</evidence>
<dbReference type="GO" id="GO:0006281">
    <property type="term" value="P:DNA repair"/>
    <property type="evidence" value="ECO:0007669"/>
    <property type="project" value="UniProtKB-KW"/>
</dbReference>
<keyword evidence="10" id="KW-0411">Iron-sulfur</keyword>
<evidence type="ECO:0000259" key="12">
    <source>
        <dbReference type="SMART" id="SM00986"/>
    </source>
</evidence>
<keyword evidence="5" id="KW-0004">4Fe-4S</keyword>
<keyword evidence="8" id="KW-0378">Hydrolase</keyword>
<dbReference type="InterPro" id="IPR005122">
    <property type="entry name" value="Uracil-DNA_glycosylase-like"/>
</dbReference>
<dbReference type="SMART" id="SM00986">
    <property type="entry name" value="UDG"/>
    <property type="match status" value="1"/>
</dbReference>
<dbReference type="EC" id="3.2.2.27" evidence="3"/>
<protein>
    <recommendedName>
        <fullName evidence="4">Type-4 uracil-DNA glycosylase</fullName>
        <ecNumber evidence="3">3.2.2.27</ecNumber>
    </recommendedName>
</protein>
<dbReference type="Proteomes" id="UP000034704">
    <property type="component" value="Unassembled WGS sequence"/>
</dbReference>
<dbReference type="GO" id="GO:0046872">
    <property type="term" value="F:metal ion binding"/>
    <property type="evidence" value="ECO:0007669"/>
    <property type="project" value="UniProtKB-KW"/>
</dbReference>
<evidence type="ECO:0000256" key="8">
    <source>
        <dbReference type="ARBA" id="ARBA00022801"/>
    </source>
</evidence>
<evidence type="ECO:0000256" key="4">
    <source>
        <dbReference type="ARBA" id="ARBA00019403"/>
    </source>
</evidence>